<dbReference type="AlphaFoldDB" id="A0A5N8XFL5"/>
<dbReference type="SUPFAM" id="SSF140453">
    <property type="entry name" value="EsxAB dimer-like"/>
    <property type="match status" value="1"/>
</dbReference>
<sequence>MNNSEGFIYVDYTQVQAAVEDMQTQSQAIASAIETLNQELSELQNTWIGDDRDVYGEVQAKWNAAVDNIRTLLNNHSIALTDISDDYRRSEQSGTQRWQGVRIGSR</sequence>
<dbReference type="InterPro" id="IPR036689">
    <property type="entry name" value="ESAT-6-like_sf"/>
</dbReference>
<comment type="similarity">
    <text evidence="1">Belongs to the WXG100 family.</text>
</comment>
<dbReference type="NCBIfam" id="TIGR03930">
    <property type="entry name" value="WXG100_ESAT6"/>
    <property type="match status" value="1"/>
</dbReference>
<dbReference type="InterPro" id="IPR010310">
    <property type="entry name" value="T7SS_ESAT-6-like"/>
</dbReference>
<proteinExistence type="inferred from homology"/>
<keyword evidence="4" id="KW-1185">Reference proteome</keyword>
<dbReference type="Proteomes" id="UP000400924">
    <property type="component" value="Unassembled WGS sequence"/>
</dbReference>
<dbReference type="EMBL" id="VJZC01000059">
    <property type="protein sequence ID" value="MPY57836.1"/>
    <property type="molecule type" value="Genomic_DNA"/>
</dbReference>
<accession>A0A5N8XFL5</accession>
<feature type="coiled-coil region" evidence="2">
    <location>
        <begin position="19"/>
        <end position="46"/>
    </location>
</feature>
<dbReference type="RefSeq" id="WP_152771422.1">
    <property type="nucleotide sequence ID" value="NZ_VJZC01000059.1"/>
</dbReference>
<organism evidence="3 4">
    <name type="scientific">Streptomyces spongiae</name>
    <dbReference type="NCBI Taxonomy" id="565072"/>
    <lineage>
        <taxon>Bacteria</taxon>
        <taxon>Bacillati</taxon>
        <taxon>Actinomycetota</taxon>
        <taxon>Actinomycetes</taxon>
        <taxon>Kitasatosporales</taxon>
        <taxon>Streptomycetaceae</taxon>
        <taxon>Streptomyces</taxon>
    </lineage>
</organism>
<dbReference type="Pfam" id="PF06013">
    <property type="entry name" value="WXG100"/>
    <property type="match status" value="1"/>
</dbReference>
<evidence type="ECO:0000256" key="2">
    <source>
        <dbReference type="SAM" id="Coils"/>
    </source>
</evidence>
<dbReference type="OrthoDB" id="3387628at2"/>
<dbReference type="Gene3D" id="1.10.287.1060">
    <property type="entry name" value="ESAT-6-like"/>
    <property type="match status" value="1"/>
</dbReference>
<evidence type="ECO:0000313" key="3">
    <source>
        <dbReference type="EMBL" id="MPY57836.1"/>
    </source>
</evidence>
<evidence type="ECO:0000256" key="1">
    <source>
        <dbReference type="RuleBase" id="RU362001"/>
    </source>
</evidence>
<comment type="caution">
    <text evidence="3">The sequence shown here is derived from an EMBL/GenBank/DDBJ whole genome shotgun (WGS) entry which is preliminary data.</text>
</comment>
<evidence type="ECO:0000313" key="4">
    <source>
        <dbReference type="Proteomes" id="UP000400924"/>
    </source>
</evidence>
<reference evidence="3 4" key="1">
    <citation type="submission" date="2019-07" db="EMBL/GenBank/DDBJ databases">
        <title>New species of Amycolatopsis and Streptomyces.</title>
        <authorList>
            <person name="Duangmal K."/>
            <person name="Teo W.F.A."/>
            <person name="Lipun K."/>
        </authorList>
    </citation>
    <scope>NUCLEOTIDE SEQUENCE [LARGE SCALE GENOMIC DNA]</scope>
    <source>
        <strain evidence="3 4">NBRC 106415</strain>
    </source>
</reference>
<keyword evidence="2" id="KW-0175">Coiled coil</keyword>
<protein>
    <recommendedName>
        <fullName evidence="1">ESAT-6-like protein</fullName>
    </recommendedName>
</protein>
<name>A0A5N8XFL5_9ACTN</name>
<gene>
    <name evidence="3" type="ORF">FNH08_11845</name>
</gene>